<keyword evidence="3" id="KW-1185">Reference proteome</keyword>
<protein>
    <submittedName>
        <fullName evidence="2">Uncharacterized protein</fullName>
    </submittedName>
</protein>
<feature type="compositionally biased region" description="Basic residues" evidence="1">
    <location>
        <begin position="25"/>
        <end position="42"/>
    </location>
</feature>
<dbReference type="AlphaFoldDB" id="A0A922NR03"/>
<evidence type="ECO:0000313" key="3">
    <source>
        <dbReference type="Proteomes" id="UP000249757"/>
    </source>
</evidence>
<comment type="caution">
    <text evidence="2">The sequence shown here is derived from an EMBL/GenBank/DDBJ whole genome shotgun (WGS) entry which is preliminary data.</text>
</comment>
<feature type="region of interest" description="Disordered" evidence="1">
    <location>
        <begin position="1"/>
        <end position="58"/>
    </location>
</feature>
<accession>A0A922NR03</accession>
<dbReference type="EMBL" id="NRDI02000001">
    <property type="protein sequence ID" value="KAI1520907.1"/>
    <property type="molecule type" value="Genomic_DNA"/>
</dbReference>
<reference evidence="3" key="1">
    <citation type="journal article" date="2022" name="Microb. Genom.">
        <title>A global pangenome for the wheat fungal pathogen Pyrenophora tritici-repentis and prediction of effector protein structural homology.</title>
        <authorList>
            <person name="Moolhuijzen P.M."/>
            <person name="See P.T."/>
            <person name="Shi G."/>
            <person name="Powell H.R."/>
            <person name="Cockram J."/>
            <person name="Jorgensen L.N."/>
            <person name="Benslimane H."/>
            <person name="Strelkov S.E."/>
            <person name="Turner J."/>
            <person name="Liu Z."/>
            <person name="Moffat C.S."/>
        </authorList>
    </citation>
    <scope>NUCLEOTIDE SEQUENCE [LARGE SCALE GENOMIC DNA]</scope>
</reference>
<proteinExistence type="predicted"/>
<gene>
    <name evidence="2" type="ORF">Ptr86124_001275</name>
</gene>
<evidence type="ECO:0000256" key="1">
    <source>
        <dbReference type="SAM" id="MobiDB-lite"/>
    </source>
</evidence>
<name>A0A922NR03_9PLEO</name>
<evidence type="ECO:0000313" key="2">
    <source>
        <dbReference type="EMBL" id="KAI1520907.1"/>
    </source>
</evidence>
<sequence length="58" mass="6203">MHFLSAGDASSTVTAAIANADDKTLRKKQTSKKKPAAAHRRRELGIYQDPEPQGALGP</sequence>
<dbReference type="Proteomes" id="UP000249757">
    <property type="component" value="Unassembled WGS sequence"/>
</dbReference>
<organism evidence="2 3">
    <name type="scientific">Pyrenophora tritici-repentis</name>
    <dbReference type="NCBI Taxonomy" id="45151"/>
    <lineage>
        <taxon>Eukaryota</taxon>
        <taxon>Fungi</taxon>
        <taxon>Dikarya</taxon>
        <taxon>Ascomycota</taxon>
        <taxon>Pezizomycotina</taxon>
        <taxon>Dothideomycetes</taxon>
        <taxon>Pleosporomycetidae</taxon>
        <taxon>Pleosporales</taxon>
        <taxon>Pleosporineae</taxon>
        <taxon>Pleosporaceae</taxon>
        <taxon>Pyrenophora</taxon>
    </lineage>
</organism>